<comment type="caution">
    <text evidence="2">The sequence shown here is derived from an EMBL/GenBank/DDBJ whole genome shotgun (WGS) entry which is preliminary data.</text>
</comment>
<evidence type="ECO:0000313" key="3">
    <source>
        <dbReference type="Proteomes" id="UP001499959"/>
    </source>
</evidence>
<keyword evidence="3" id="KW-1185">Reference proteome</keyword>
<name>A0ABP9BIH0_9GAMM</name>
<protein>
    <recommendedName>
        <fullName evidence="4">Transmembrane protein</fullName>
    </recommendedName>
</protein>
<dbReference type="EMBL" id="BAABJE010000010">
    <property type="protein sequence ID" value="GAA4794527.1"/>
    <property type="molecule type" value="Genomic_DNA"/>
</dbReference>
<keyword evidence="1" id="KW-0472">Membrane</keyword>
<sequence length="94" mass="10627">MFASSLFHRHRHRHRDFFAPRKPRHRLLRIVLALFGVAVLALLLVIGLAVGAAMLTVGLLSRAWRRRGQPVAADPKTLEGEYRVLRKPVLTAGR</sequence>
<dbReference type="RefSeq" id="WP_345303201.1">
    <property type="nucleotide sequence ID" value="NZ_BAABJE010000010.1"/>
</dbReference>
<reference evidence="3" key="1">
    <citation type="journal article" date="2019" name="Int. J. Syst. Evol. Microbiol.">
        <title>The Global Catalogue of Microorganisms (GCM) 10K type strain sequencing project: providing services to taxonomists for standard genome sequencing and annotation.</title>
        <authorList>
            <consortium name="The Broad Institute Genomics Platform"/>
            <consortium name="The Broad Institute Genome Sequencing Center for Infectious Disease"/>
            <person name="Wu L."/>
            <person name="Ma J."/>
        </authorList>
    </citation>
    <scope>NUCLEOTIDE SEQUENCE [LARGE SCALE GENOMIC DNA]</scope>
    <source>
        <strain evidence="3">JCM 18204</strain>
    </source>
</reference>
<accession>A0ABP9BIH0</accession>
<dbReference type="Proteomes" id="UP001499959">
    <property type="component" value="Unassembled WGS sequence"/>
</dbReference>
<evidence type="ECO:0000256" key="1">
    <source>
        <dbReference type="SAM" id="Phobius"/>
    </source>
</evidence>
<feature type="transmembrane region" description="Helical" evidence="1">
    <location>
        <begin position="30"/>
        <end position="60"/>
    </location>
</feature>
<keyword evidence="1" id="KW-1133">Transmembrane helix</keyword>
<organism evidence="2 3">
    <name type="scientific">Lysobacter hankyongensis</name>
    <dbReference type="NCBI Taxonomy" id="1176535"/>
    <lineage>
        <taxon>Bacteria</taxon>
        <taxon>Pseudomonadati</taxon>
        <taxon>Pseudomonadota</taxon>
        <taxon>Gammaproteobacteria</taxon>
        <taxon>Lysobacterales</taxon>
        <taxon>Lysobacteraceae</taxon>
        <taxon>Lysobacter</taxon>
    </lineage>
</organism>
<evidence type="ECO:0000313" key="2">
    <source>
        <dbReference type="EMBL" id="GAA4794527.1"/>
    </source>
</evidence>
<evidence type="ECO:0008006" key="4">
    <source>
        <dbReference type="Google" id="ProtNLM"/>
    </source>
</evidence>
<gene>
    <name evidence="2" type="ORF">GCM10023307_20200</name>
</gene>
<proteinExistence type="predicted"/>
<keyword evidence="1" id="KW-0812">Transmembrane</keyword>